<sequence>MHSSMSAKHFLPILFTPHRIHIHRHLYSIHIVILLYTHRHQLQCTTSYTSLILFCYLLSCHAFVPLSRLSFVHSSTQLGSSRHTSLYHVRTSRSTPLLGLV</sequence>
<keyword evidence="1" id="KW-1133">Transmembrane helix</keyword>
<organism evidence="2 3">
    <name type="scientific">Pholiota conissans</name>
    <dbReference type="NCBI Taxonomy" id="109636"/>
    <lineage>
        <taxon>Eukaryota</taxon>
        <taxon>Fungi</taxon>
        <taxon>Dikarya</taxon>
        <taxon>Basidiomycota</taxon>
        <taxon>Agaricomycotina</taxon>
        <taxon>Agaricomycetes</taxon>
        <taxon>Agaricomycetidae</taxon>
        <taxon>Agaricales</taxon>
        <taxon>Agaricineae</taxon>
        <taxon>Strophariaceae</taxon>
        <taxon>Pholiota</taxon>
    </lineage>
</organism>
<dbReference type="AlphaFoldDB" id="A0A9P6CY06"/>
<keyword evidence="3" id="KW-1185">Reference proteome</keyword>
<reference evidence="2" key="1">
    <citation type="submission" date="2020-11" db="EMBL/GenBank/DDBJ databases">
        <authorList>
            <consortium name="DOE Joint Genome Institute"/>
            <person name="Ahrendt S."/>
            <person name="Riley R."/>
            <person name="Andreopoulos W."/>
            <person name="Labutti K."/>
            <person name="Pangilinan J."/>
            <person name="Ruiz-Duenas F.J."/>
            <person name="Barrasa J.M."/>
            <person name="Sanchez-Garcia M."/>
            <person name="Camarero S."/>
            <person name="Miyauchi S."/>
            <person name="Serrano A."/>
            <person name="Linde D."/>
            <person name="Babiker R."/>
            <person name="Drula E."/>
            <person name="Ayuso-Fernandez I."/>
            <person name="Pacheco R."/>
            <person name="Padilla G."/>
            <person name="Ferreira P."/>
            <person name="Barriuso J."/>
            <person name="Kellner H."/>
            <person name="Castanera R."/>
            <person name="Alfaro M."/>
            <person name="Ramirez L."/>
            <person name="Pisabarro A.G."/>
            <person name="Kuo A."/>
            <person name="Tritt A."/>
            <person name="Lipzen A."/>
            <person name="He G."/>
            <person name="Yan M."/>
            <person name="Ng V."/>
            <person name="Cullen D."/>
            <person name="Martin F."/>
            <person name="Rosso M.-N."/>
            <person name="Henrissat B."/>
            <person name="Hibbett D."/>
            <person name="Martinez A.T."/>
            <person name="Grigoriev I.V."/>
        </authorList>
    </citation>
    <scope>NUCLEOTIDE SEQUENCE</scope>
    <source>
        <strain evidence="2">CIRM-BRFM 674</strain>
    </source>
</reference>
<dbReference type="EMBL" id="MU155304">
    <property type="protein sequence ID" value="KAF9476168.1"/>
    <property type="molecule type" value="Genomic_DNA"/>
</dbReference>
<feature type="transmembrane region" description="Helical" evidence="1">
    <location>
        <begin position="48"/>
        <end position="66"/>
    </location>
</feature>
<dbReference type="Proteomes" id="UP000807469">
    <property type="component" value="Unassembled WGS sequence"/>
</dbReference>
<name>A0A9P6CY06_9AGAR</name>
<proteinExistence type="predicted"/>
<feature type="transmembrane region" description="Helical" evidence="1">
    <location>
        <begin position="20"/>
        <end position="36"/>
    </location>
</feature>
<evidence type="ECO:0000256" key="1">
    <source>
        <dbReference type="SAM" id="Phobius"/>
    </source>
</evidence>
<evidence type="ECO:0000313" key="3">
    <source>
        <dbReference type="Proteomes" id="UP000807469"/>
    </source>
</evidence>
<comment type="caution">
    <text evidence="2">The sequence shown here is derived from an EMBL/GenBank/DDBJ whole genome shotgun (WGS) entry which is preliminary data.</text>
</comment>
<accession>A0A9P6CY06</accession>
<protein>
    <submittedName>
        <fullName evidence="2">Uncharacterized protein</fullName>
    </submittedName>
</protein>
<evidence type="ECO:0000313" key="2">
    <source>
        <dbReference type="EMBL" id="KAF9476168.1"/>
    </source>
</evidence>
<keyword evidence="1" id="KW-0812">Transmembrane</keyword>
<keyword evidence="1" id="KW-0472">Membrane</keyword>
<gene>
    <name evidence="2" type="ORF">BDN70DRAFT_187949</name>
</gene>